<reference evidence="7" key="1">
    <citation type="submission" date="2018-10" db="EMBL/GenBank/DDBJ databases">
        <title>FDA dAtabase for Regulatory Grade micrObial Sequences (FDA-ARGOS): Supporting development and validation of Infectious Disease Dx tests.</title>
        <authorList>
            <person name="Kerrigan L."/>
            <person name="Tallon L."/>
            <person name="Sadzewicz L."/>
            <person name="Sengamalay N."/>
            <person name="Ott S."/>
            <person name="Godinez A."/>
            <person name="Nagaraj S."/>
            <person name="Vavikolanu K."/>
            <person name="Nadendla S."/>
            <person name="George J."/>
            <person name="Sichtig H."/>
        </authorList>
    </citation>
    <scope>NUCLEOTIDE SEQUENCE [LARGE SCALE GENOMIC DNA]</scope>
    <source>
        <strain evidence="7">FDAARGOS_311</strain>
    </source>
</reference>
<feature type="region of interest" description="Disordered" evidence="3">
    <location>
        <begin position="313"/>
        <end position="356"/>
    </location>
</feature>
<dbReference type="GO" id="GO:0051666">
    <property type="term" value="P:actin cortical patch localization"/>
    <property type="evidence" value="ECO:0007669"/>
    <property type="project" value="InterPro"/>
</dbReference>
<dbReference type="SMART" id="SM00326">
    <property type="entry name" value="SH3"/>
    <property type="match status" value="1"/>
</dbReference>
<evidence type="ECO:0000256" key="2">
    <source>
        <dbReference type="PROSITE-ProRule" id="PRU00192"/>
    </source>
</evidence>
<protein>
    <submittedName>
        <fullName evidence="6">Endonuclease/Exonuclease/phosphatase family protein</fullName>
    </submittedName>
</protein>
<evidence type="ECO:0000259" key="5">
    <source>
        <dbReference type="PROSITE" id="PS51021"/>
    </source>
</evidence>
<dbReference type="SUPFAM" id="SSF50044">
    <property type="entry name" value="SH3-domain"/>
    <property type="match status" value="1"/>
</dbReference>
<dbReference type="PANTHER" id="PTHR47174:SF2">
    <property type="entry name" value="SH3 DOMAIN SIGNALLING PROTEIN (AFU_ORTHOLOGUE AFUA_5G07670)"/>
    <property type="match status" value="1"/>
</dbReference>
<dbReference type="GO" id="GO:0006897">
    <property type="term" value="P:endocytosis"/>
    <property type="evidence" value="ECO:0007669"/>
    <property type="project" value="InterPro"/>
</dbReference>
<name>A0A505I039_ASPNG</name>
<feature type="compositionally biased region" description="Polar residues" evidence="3">
    <location>
        <begin position="313"/>
        <end position="340"/>
    </location>
</feature>
<keyword evidence="1 2" id="KW-0728">SH3 domain</keyword>
<dbReference type="GO" id="GO:0097320">
    <property type="term" value="P:plasma membrane tubulation"/>
    <property type="evidence" value="ECO:0007669"/>
    <property type="project" value="TreeGrafter"/>
</dbReference>
<dbReference type="GO" id="GO:0004519">
    <property type="term" value="F:endonuclease activity"/>
    <property type="evidence" value="ECO:0007669"/>
    <property type="project" value="UniProtKB-KW"/>
</dbReference>
<organism evidence="6 7">
    <name type="scientific">Aspergillus niger</name>
    <dbReference type="NCBI Taxonomy" id="5061"/>
    <lineage>
        <taxon>Eukaryota</taxon>
        <taxon>Fungi</taxon>
        <taxon>Dikarya</taxon>
        <taxon>Ascomycota</taxon>
        <taxon>Pezizomycotina</taxon>
        <taxon>Eurotiomycetes</taxon>
        <taxon>Eurotiomycetidae</taxon>
        <taxon>Eurotiales</taxon>
        <taxon>Aspergillaceae</taxon>
        <taxon>Aspergillus</taxon>
        <taxon>Aspergillus subgen. Circumdati</taxon>
    </lineage>
</organism>
<dbReference type="VEuPathDB" id="FungiDB:ATCC64974_30510"/>
<dbReference type="PANTHER" id="PTHR47174">
    <property type="entry name" value="BRIDGING INTEGRATOR 3"/>
    <property type="match status" value="1"/>
</dbReference>
<keyword evidence="6" id="KW-0540">Nuclease</keyword>
<sequence>MQSMQRQFGRLMKRSADDSQVAILLKDFEEADKILGRIIDSTSAWRDAWSSLLTHQNRMLSEFEGLYAPILGSSDSSAPQPAPTPEATLARTNKLREHYEDLRKDLLGDLAAIDDRMIRPASQAREFISPVKKTIKKRDDRKLDFERYQGRVDSYAKKTKRSDRDNAALAKAESDLAKATEDYHAADDHLRECLPPLIAAAFSLLPRLLATQIEIQNTMLANYYTVVHNYCQETQFPSPAPPMEQVIQEWERDHLPVQQEVEAFGCIVNGKTVKMSQVPEESRTSRITSRLPAINGSSFSLFETKPRLASSASNNNLTIPSNYHLSPQPSSSPGTESYYSATEHARTPSPGPSSSVAARADYFSRIQPSATPASAIRATSPGVSALVAGKKKPPPPPPPRANSSTALYVTALYDFGGQSAGDLAFREGDRIRVLKKTDSTDDWWEGELRGVKGSFPANYVE</sequence>
<dbReference type="Pfam" id="PF14604">
    <property type="entry name" value="SH3_9"/>
    <property type="match status" value="1"/>
</dbReference>
<gene>
    <name evidence="6" type="ORF">CAN33_0012915</name>
</gene>
<dbReference type="InterPro" id="IPR027267">
    <property type="entry name" value="AH/BAR_dom_sf"/>
</dbReference>
<dbReference type="InterPro" id="IPR046982">
    <property type="entry name" value="BIN3/RVS161-like"/>
</dbReference>
<evidence type="ECO:0000256" key="3">
    <source>
        <dbReference type="SAM" id="MobiDB-lite"/>
    </source>
</evidence>
<evidence type="ECO:0000313" key="7">
    <source>
        <dbReference type="Proteomes" id="UP000197666"/>
    </source>
</evidence>
<accession>A0A505I039</accession>
<dbReference type="AlphaFoldDB" id="A0A505I039"/>
<dbReference type="VEuPathDB" id="FungiDB:ASPNIDRAFT2_1183545"/>
<dbReference type="Pfam" id="PF03114">
    <property type="entry name" value="BAR"/>
    <property type="match status" value="1"/>
</dbReference>
<dbReference type="InterPro" id="IPR036028">
    <property type="entry name" value="SH3-like_dom_sf"/>
</dbReference>
<dbReference type="Proteomes" id="UP000197666">
    <property type="component" value="Unassembled WGS sequence"/>
</dbReference>
<dbReference type="InterPro" id="IPR004148">
    <property type="entry name" value="BAR_dom"/>
</dbReference>
<dbReference type="FunFam" id="2.30.30.40:FF:000100">
    <property type="entry name" value="SH3 domain-containing YSC84-like protein 1"/>
    <property type="match status" value="1"/>
</dbReference>
<dbReference type="EMBL" id="NKJJ02000009">
    <property type="protein sequence ID" value="TPR03032.1"/>
    <property type="molecule type" value="Genomic_DNA"/>
</dbReference>
<dbReference type="PROSITE" id="PS51021">
    <property type="entry name" value="BAR"/>
    <property type="match status" value="1"/>
</dbReference>
<dbReference type="Gene3D" id="1.20.1270.60">
    <property type="entry name" value="Arfaptin homology (AH) domain/BAR domain"/>
    <property type="match status" value="1"/>
</dbReference>
<evidence type="ECO:0000259" key="4">
    <source>
        <dbReference type="PROSITE" id="PS50002"/>
    </source>
</evidence>
<feature type="domain" description="BAR" evidence="5">
    <location>
        <begin position="6"/>
        <end position="240"/>
    </location>
</feature>
<keyword evidence="6" id="KW-0255">Endonuclease</keyword>
<dbReference type="PROSITE" id="PS50002">
    <property type="entry name" value="SH3"/>
    <property type="match status" value="1"/>
</dbReference>
<dbReference type="InterPro" id="IPR001452">
    <property type="entry name" value="SH3_domain"/>
</dbReference>
<dbReference type="GO" id="GO:0030479">
    <property type="term" value="C:actin cortical patch"/>
    <property type="evidence" value="ECO:0007669"/>
    <property type="project" value="TreeGrafter"/>
</dbReference>
<dbReference type="GO" id="GO:0031097">
    <property type="term" value="C:medial cortex"/>
    <property type="evidence" value="ECO:0007669"/>
    <property type="project" value="TreeGrafter"/>
</dbReference>
<dbReference type="GO" id="GO:0043332">
    <property type="term" value="C:mating projection tip"/>
    <property type="evidence" value="ECO:0007669"/>
    <property type="project" value="TreeGrafter"/>
</dbReference>
<dbReference type="VEuPathDB" id="FungiDB:M747DRAFT_329778"/>
<comment type="caution">
    <text evidence="6">The sequence shown here is derived from an EMBL/GenBank/DDBJ whole genome shotgun (WGS) entry which is preliminary data.</text>
</comment>
<keyword evidence="6" id="KW-0378">Hydrolase</keyword>
<dbReference type="GO" id="GO:0008289">
    <property type="term" value="F:lipid binding"/>
    <property type="evidence" value="ECO:0007669"/>
    <property type="project" value="TreeGrafter"/>
</dbReference>
<feature type="domain" description="SH3" evidence="4">
    <location>
        <begin position="404"/>
        <end position="461"/>
    </location>
</feature>
<evidence type="ECO:0000256" key="1">
    <source>
        <dbReference type="ARBA" id="ARBA00022443"/>
    </source>
</evidence>
<evidence type="ECO:0000313" key="6">
    <source>
        <dbReference type="EMBL" id="TPR03032.1"/>
    </source>
</evidence>
<dbReference type="Gene3D" id="2.30.30.40">
    <property type="entry name" value="SH3 Domains"/>
    <property type="match status" value="1"/>
</dbReference>
<dbReference type="PRINTS" id="PR00452">
    <property type="entry name" value="SH3DOMAIN"/>
</dbReference>
<dbReference type="GO" id="GO:1990528">
    <property type="term" value="C:Rvs161p-Rvs167p complex"/>
    <property type="evidence" value="ECO:0007669"/>
    <property type="project" value="TreeGrafter"/>
</dbReference>
<proteinExistence type="predicted"/>
<dbReference type="SUPFAM" id="SSF103657">
    <property type="entry name" value="BAR/IMD domain-like"/>
    <property type="match status" value="1"/>
</dbReference>
<keyword evidence="6" id="KW-0269">Exonuclease</keyword>
<dbReference type="CDD" id="cd07599">
    <property type="entry name" value="BAR_Rvs167p"/>
    <property type="match status" value="1"/>
</dbReference>
<dbReference type="GO" id="GO:0004527">
    <property type="term" value="F:exonuclease activity"/>
    <property type="evidence" value="ECO:0007669"/>
    <property type="project" value="UniProtKB-KW"/>
</dbReference>
<dbReference type="VEuPathDB" id="FungiDB:An15g02760"/>